<gene>
    <name evidence="1" type="ORF">J1N35_025360</name>
</gene>
<protein>
    <submittedName>
        <fullName evidence="1">Uncharacterized protein</fullName>
    </submittedName>
</protein>
<name>A0A9D3V661_9ROSI</name>
<accession>A0A9D3V661</accession>
<dbReference type="EMBL" id="JAIQCV010000008">
    <property type="protein sequence ID" value="KAH1073032.1"/>
    <property type="molecule type" value="Genomic_DNA"/>
</dbReference>
<dbReference type="AlphaFoldDB" id="A0A9D3V661"/>
<dbReference type="Proteomes" id="UP000828251">
    <property type="component" value="Unassembled WGS sequence"/>
</dbReference>
<evidence type="ECO:0000313" key="2">
    <source>
        <dbReference type="Proteomes" id="UP000828251"/>
    </source>
</evidence>
<organism evidence="1 2">
    <name type="scientific">Gossypium stocksii</name>
    <dbReference type="NCBI Taxonomy" id="47602"/>
    <lineage>
        <taxon>Eukaryota</taxon>
        <taxon>Viridiplantae</taxon>
        <taxon>Streptophyta</taxon>
        <taxon>Embryophyta</taxon>
        <taxon>Tracheophyta</taxon>
        <taxon>Spermatophyta</taxon>
        <taxon>Magnoliopsida</taxon>
        <taxon>eudicotyledons</taxon>
        <taxon>Gunneridae</taxon>
        <taxon>Pentapetalae</taxon>
        <taxon>rosids</taxon>
        <taxon>malvids</taxon>
        <taxon>Malvales</taxon>
        <taxon>Malvaceae</taxon>
        <taxon>Malvoideae</taxon>
        <taxon>Gossypium</taxon>
    </lineage>
</organism>
<dbReference type="OrthoDB" id="1752333at2759"/>
<reference evidence="1 2" key="1">
    <citation type="journal article" date="2021" name="Plant Biotechnol. J.">
        <title>Multi-omics assisted identification of the key and species-specific regulatory components of drought-tolerant mechanisms in Gossypium stocksii.</title>
        <authorList>
            <person name="Yu D."/>
            <person name="Ke L."/>
            <person name="Zhang D."/>
            <person name="Wu Y."/>
            <person name="Sun Y."/>
            <person name="Mei J."/>
            <person name="Sun J."/>
            <person name="Sun Y."/>
        </authorList>
    </citation>
    <scope>NUCLEOTIDE SEQUENCE [LARGE SCALE GENOMIC DNA]</scope>
    <source>
        <strain evidence="2">cv. E1</strain>
        <tissue evidence="1">Leaf</tissue>
    </source>
</reference>
<comment type="caution">
    <text evidence="1">The sequence shown here is derived from an EMBL/GenBank/DDBJ whole genome shotgun (WGS) entry which is preliminary data.</text>
</comment>
<keyword evidence="2" id="KW-1185">Reference proteome</keyword>
<feature type="non-terminal residue" evidence="1">
    <location>
        <position position="1"/>
    </location>
</feature>
<sequence>FASDHNVFFEFHLSYCVVKDILTREIMLRGHIHDGFYYFSLVSPDPSIAAPSIYNTSLHARNDGYDVFALWHQ</sequence>
<evidence type="ECO:0000313" key="1">
    <source>
        <dbReference type="EMBL" id="KAH1073032.1"/>
    </source>
</evidence>
<proteinExistence type="predicted"/>